<feature type="domain" description="SWIRM" evidence="2">
    <location>
        <begin position="351"/>
        <end position="423"/>
    </location>
</feature>
<dbReference type="EMBL" id="WIGN01000082">
    <property type="protein sequence ID" value="KAF6810789.1"/>
    <property type="molecule type" value="Genomic_DNA"/>
</dbReference>
<dbReference type="Gene3D" id="1.10.10.10">
    <property type="entry name" value="Winged helix-like DNA-binding domain superfamily/Winged helix DNA-binding domain"/>
    <property type="match status" value="1"/>
</dbReference>
<proteinExistence type="predicted"/>
<dbReference type="Pfam" id="PF04433">
    <property type="entry name" value="SWIRM"/>
    <property type="match status" value="1"/>
</dbReference>
<dbReference type="SUPFAM" id="SSF46689">
    <property type="entry name" value="Homeodomain-like"/>
    <property type="match status" value="1"/>
</dbReference>
<evidence type="ECO:0000313" key="3">
    <source>
        <dbReference type="EMBL" id="KAF6810789.1"/>
    </source>
</evidence>
<dbReference type="FunFam" id="1.10.10.10:FF:000087">
    <property type="entry name" value="Transcriptional adapter 2"/>
    <property type="match status" value="1"/>
</dbReference>
<evidence type="ECO:0000256" key="1">
    <source>
        <dbReference type="SAM" id="MobiDB-lite"/>
    </source>
</evidence>
<feature type="region of interest" description="Disordered" evidence="1">
    <location>
        <begin position="241"/>
        <end position="309"/>
    </location>
</feature>
<dbReference type="InterPro" id="IPR009057">
    <property type="entry name" value="Homeodomain-like_sf"/>
</dbReference>
<name>A0A8H6JCW1_9PEZI</name>
<dbReference type="GO" id="GO:0010468">
    <property type="term" value="P:regulation of gene expression"/>
    <property type="evidence" value="ECO:0007669"/>
    <property type="project" value="UniProtKB-ARBA"/>
</dbReference>
<dbReference type="Proteomes" id="UP000652219">
    <property type="component" value="Unassembled WGS sequence"/>
</dbReference>
<dbReference type="AlphaFoldDB" id="A0A8H6JCW1"/>
<dbReference type="InterPro" id="IPR036388">
    <property type="entry name" value="WH-like_DNA-bd_sf"/>
</dbReference>
<feature type="compositionally biased region" description="Polar residues" evidence="1">
    <location>
        <begin position="8"/>
        <end position="56"/>
    </location>
</feature>
<sequence>MADKHTRPTYSQPPTTSDSTHAFQIPLNNMSSSQSPTSPAMPQTVGSRHNNMQPHTASLPRDAPKKALHISNLMSPPEPLLLENFSQGQQHHVPPPSRTHQAREAIKPSMPMSPPVSPYVPESADLSVPDTPVGMAKDPILYPREDISSSPAQPSLFPTTETIEHRRIVDEHIVTRPPGLFREASPPQREDYELALEFRSQVMKLFVGNRKKWFEKEREQVRADRRLNSVRWNSGMRYQTIAPAKPAPAKATRPASTRPRAIATHTNPRPDRVSKPQAARPVRSSPPTRHARRVSATPDPARRGVAPNREDRDFAALADYCPPVSSLPDRPNSLKSEWKGPPIDLSNDPNIKLLHADEASLAANLRLDCATYLTSKRRIFIRRLECARTGKEFRKTDAQQACKIDVNKASKLWIAYDKVGWLDPKWMSQFI</sequence>
<keyword evidence="4" id="KW-1185">Reference proteome</keyword>
<feature type="compositionally biased region" description="Low complexity" evidence="1">
    <location>
        <begin position="241"/>
        <end position="264"/>
    </location>
</feature>
<reference evidence="3 4" key="1">
    <citation type="journal article" date="2020" name="Phytopathology">
        <title>Genome Sequence Resources of Colletotrichum truncatum, C. plurivorum, C. musicola, and C. sojae: Four Species Pathogenic to Soybean (Glycine max).</title>
        <authorList>
            <person name="Rogerio F."/>
            <person name="Boufleur T.R."/>
            <person name="Ciampi-Guillardi M."/>
            <person name="Sukno S.A."/>
            <person name="Thon M.R."/>
            <person name="Massola Junior N.S."/>
            <person name="Baroncelli R."/>
        </authorList>
    </citation>
    <scope>NUCLEOTIDE SEQUENCE [LARGE SCALE GENOMIC DNA]</scope>
    <source>
        <strain evidence="3 4">LFN0009</strain>
    </source>
</reference>
<feature type="region of interest" description="Disordered" evidence="1">
    <location>
        <begin position="1"/>
        <end position="69"/>
    </location>
</feature>
<protein>
    <submittedName>
        <fullName evidence="3">SWIRM domain-containing protein</fullName>
    </submittedName>
</protein>
<dbReference type="InterPro" id="IPR007526">
    <property type="entry name" value="SWIRM"/>
</dbReference>
<evidence type="ECO:0000259" key="2">
    <source>
        <dbReference type="Pfam" id="PF04433"/>
    </source>
</evidence>
<gene>
    <name evidence="3" type="ORF">CSOJ01_06121</name>
</gene>
<accession>A0A8H6JCW1</accession>
<evidence type="ECO:0000313" key="4">
    <source>
        <dbReference type="Proteomes" id="UP000652219"/>
    </source>
</evidence>
<organism evidence="3 4">
    <name type="scientific">Colletotrichum sojae</name>
    <dbReference type="NCBI Taxonomy" id="2175907"/>
    <lineage>
        <taxon>Eukaryota</taxon>
        <taxon>Fungi</taxon>
        <taxon>Dikarya</taxon>
        <taxon>Ascomycota</taxon>
        <taxon>Pezizomycotina</taxon>
        <taxon>Sordariomycetes</taxon>
        <taxon>Hypocreomycetidae</taxon>
        <taxon>Glomerellales</taxon>
        <taxon>Glomerellaceae</taxon>
        <taxon>Colletotrichum</taxon>
        <taxon>Colletotrichum orchidearum species complex</taxon>
    </lineage>
</organism>
<comment type="caution">
    <text evidence="3">The sequence shown here is derived from an EMBL/GenBank/DDBJ whole genome shotgun (WGS) entry which is preliminary data.</text>
</comment>